<keyword evidence="1" id="KW-0808">Transferase</keyword>
<organism evidence="4 5">
    <name type="scientific">Salinisphaera dokdonensis CL-ES53</name>
    <dbReference type="NCBI Taxonomy" id="1304272"/>
    <lineage>
        <taxon>Bacteria</taxon>
        <taxon>Pseudomonadati</taxon>
        <taxon>Pseudomonadota</taxon>
        <taxon>Gammaproteobacteria</taxon>
        <taxon>Salinisphaerales</taxon>
        <taxon>Salinisphaeraceae</taxon>
        <taxon>Salinisphaera</taxon>
    </lineage>
</organism>
<dbReference type="PROSITE" id="PS51186">
    <property type="entry name" value="GNAT"/>
    <property type="match status" value="1"/>
</dbReference>
<evidence type="ECO:0000259" key="3">
    <source>
        <dbReference type="PROSITE" id="PS51186"/>
    </source>
</evidence>
<sequence>MTACELQAATRTEDHERLADLARQIWHEHYPGIISTGQIDYMLANGYDLDTLAAEQAAGTRFVLACREQVTLAFAAVSPDIENPTIAWLDKLYVKAEARGQGIASQLMAWALRTATEREANVMKLRVNRDNAGAVEAYRRLGFVVESEHVKPIGNGYVMDDYIMQRPV</sequence>
<reference evidence="4 5" key="1">
    <citation type="submission" date="2013-03" db="EMBL/GenBank/DDBJ databases">
        <title>Salinisphaera dokdonensis CL-ES53 Genome Sequencing.</title>
        <authorList>
            <person name="Li C."/>
            <person name="Lai Q."/>
            <person name="Shao Z."/>
        </authorList>
    </citation>
    <scope>NUCLEOTIDE SEQUENCE [LARGE SCALE GENOMIC DNA]</scope>
    <source>
        <strain evidence="4 5">CL-ES53</strain>
    </source>
</reference>
<name>A0ABV2B0D0_9GAMM</name>
<dbReference type="RefSeq" id="WP_353110827.1">
    <property type="nucleotide sequence ID" value="NZ_APND01000002.1"/>
</dbReference>
<keyword evidence="2" id="KW-0012">Acyltransferase</keyword>
<accession>A0ABV2B0D0</accession>
<feature type="domain" description="N-acetyltransferase" evidence="3">
    <location>
        <begin position="4"/>
        <end position="168"/>
    </location>
</feature>
<dbReference type="PANTHER" id="PTHR43877">
    <property type="entry name" value="AMINOALKYLPHOSPHONATE N-ACETYLTRANSFERASE-RELATED-RELATED"/>
    <property type="match status" value="1"/>
</dbReference>
<evidence type="ECO:0000313" key="5">
    <source>
        <dbReference type="Proteomes" id="UP001460888"/>
    </source>
</evidence>
<dbReference type="InterPro" id="IPR000182">
    <property type="entry name" value="GNAT_dom"/>
</dbReference>
<evidence type="ECO:0000256" key="2">
    <source>
        <dbReference type="ARBA" id="ARBA00023315"/>
    </source>
</evidence>
<protein>
    <submittedName>
        <fullName evidence="4">N-acetyltransferase GCN5</fullName>
    </submittedName>
</protein>
<dbReference type="Gene3D" id="3.40.630.30">
    <property type="match status" value="1"/>
</dbReference>
<dbReference type="Proteomes" id="UP001460888">
    <property type="component" value="Unassembled WGS sequence"/>
</dbReference>
<evidence type="ECO:0000256" key="1">
    <source>
        <dbReference type="ARBA" id="ARBA00022679"/>
    </source>
</evidence>
<dbReference type="InterPro" id="IPR016181">
    <property type="entry name" value="Acyl_CoA_acyltransferase"/>
</dbReference>
<dbReference type="EMBL" id="APND01000002">
    <property type="protein sequence ID" value="MES1929336.1"/>
    <property type="molecule type" value="Genomic_DNA"/>
</dbReference>
<dbReference type="SUPFAM" id="SSF55729">
    <property type="entry name" value="Acyl-CoA N-acyltransferases (Nat)"/>
    <property type="match status" value="1"/>
</dbReference>
<evidence type="ECO:0000313" key="4">
    <source>
        <dbReference type="EMBL" id="MES1929336.1"/>
    </source>
</evidence>
<keyword evidence="5" id="KW-1185">Reference proteome</keyword>
<proteinExistence type="predicted"/>
<comment type="caution">
    <text evidence="4">The sequence shown here is derived from an EMBL/GenBank/DDBJ whole genome shotgun (WGS) entry which is preliminary data.</text>
</comment>
<gene>
    <name evidence="4" type="ORF">SADO_08767</name>
</gene>
<dbReference type="PANTHER" id="PTHR43877:SF2">
    <property type="entry name" value="AMINOALKYLPHOSPHONATE N-ACETYLTRANSFERASE-RELATED"/>
    <property type="match status" value="1"/>
</dbReference>
<dbReference type="Pfam" id="PF00583">
    <property type="entry name" value="Acetyltransf_1"/>
    <property type="match status" value="1"/>
</dbReference>
<dbReference type="InterPro" id="IPR050832">
    <property type="entry name" value="Bact_Acetyltransf"/>
</dbReference>
<dbReference type="CDD" id="cd04301">
    <property type="entry name" value="NAT_SF"/>
    <property type="match status" value="1"/>
</dbReference>